<sequence>MGSLANPRCAERLSDYKVPETVSLRMTPPPRNANGKVLKAALRESKT</sequence>
<dbReference type="RefSeq" id="WP_154694137.1">
    <property type="nucleotide sequence ID" value="NZ_AP021854.1"/>
</dbReference>
<dbReference type="GeneID" id="92968150"/>
<evidence type="ECO:0000313" key="1">
    <source>
        <dbReference type="EMBL" id="MEY9456809.1"/>
    </source>
</evidence>
<comment type="caution">
    <text evidence="1">The sequence shown here is derived from an EMBL/GenBank/DDBJ whole genome shotgun (WGS) entry which is preliminary data.</text>
</comment>
<keyword evidence="1" id="KW-0436">Ligase</keyword>
<dbReference type="Proteomes" id="UP001565369">
    <property type="component" value="Unassembled WGS sequence"/>
</dbReference>
<dbReference type="EMBL" id="JBGBZJ010000003">
    <property type="protein sequence ID" value="MEY9456809.1"/>
    <property type="molecule type" value="Genomic_DNA"/>
</dbReference>
<proteinExistence type="predicted"/>
<accession>A0ABV4FYU5</accession>
<dbReference type="Gene3D" id="3.30.300.30">
    <property type="match status" value="1"/>
</dbReference>
<evidence type="ECO:0000313" key="2">
    <source>
        <dbReference type="Proteomes" id="UP001565369"/>
    </source>
</evidence>
<keyword evidence="2" id="KW-1185">Reference proteome</keyword>
<name>A0ABV4FYU5_9BRAD</name>
<dbReference type="SUPFAM" id="SSF56801">
    <property type="entry name" value="Acetyl-CoA synthetase-like"/>
    <property type="match status" value="1"/>
</dbReference>
<protein>
    <submittedName>
        <fullName evidence="1">Acyl-CoA synthetase (AMP-forming)/AMP-acid ligase II</fullName>
    </submittedName>
</protein>
<gene>
    <name evidence="1" type="ORF">ABIG07_005757</name>
</gene>
<organism evidence="1 2">
    <name type="scientific">Bradyrhizobium ottawaense</name>
    <dbReference type="NCBI Taxonomy" id="931866"/>
    <lineage>
        <taxon>Bacteria</taxon>
        <taxon>Pseudomonadati</taxon>
        <taxon>Pseudomonadota</taxon>
        <taxon>Alphaproteobacteria</taxon>
        <taxon>Hyphomicrobiales</taxon>
        <taxon>Nitrobacteraceae</taxon>
        <taxon>Bradyrhizobium</taxon>
    </lineage>
</organism>
<dbReference type="GO" id="GO:0016874">
    <property type="term" value="F:ligase activity"/>
    <property type="evidence" value="ECO:0007669"/>
    <property type="project" value="UniProtKB-KW"/>
</dbReference>
<reference evidence="1 2" key="1">
    <citation type="submission" date="2024-07" db="EMBL/GenBank/DDBJ databases">
        <title>Genomic Encyclopedia of Type Strains, Phase V (KMG-V): Genome sequencing to study the core and pangenomes of soil and plant-associated prokaryotes.</title>
        <authorList>
            <person name="Whitman W."/>
        </authorList>
    </citation>
    <scope>NUCLEOTIDE SEQUENCE [LARGE SCALE GENOMIC DNA]</scope>
    <source>
        <strain evidence="1 2">USDA 152</strain>
    </source>
</reference>
<dbReference type="InterPro" id="IPR045851">
    <property type="entry name" value="AMP-bd_C_sf"/>
</dbReference>